<accession>A0A3N0C275</accession>
<dbReference type="InterPro" id="IPR000601">
    <property type="entry name" value="PKD_dom"/>
</dbReference>
<gene>
    <name evidence="3" type="ORF">D7004_01155</name>
</gene>
<dbReference type="SUPFAM" id="SSF49299">
    <property type="entry name" value="PKD domain"/>
    <property type="match status" value="3"/>
</dbReference>
<keyword evidence="4" id="KW-1185">Reference proteome</keyword>
<dbReference type="Pfam" id="PF18911">
    <property type="entry name" value="PKD_4"/>
    <property type="match status" value="3"/>
</dbReference>
<dbReference type="InterPro" id="IPR035234">
    <property type="entry name" value="IgGFc-bd_N"/>
</dbReference>
<dbReference type="Pfam" id="PF13585">
    <property type="entry name" value="CHU_C"/>
    <property type="match status" value="1"/>
</dbReference>
<dbReference type="PANTHER" id="PTHR46534:SF1">
    <property type="entry name" value="IGGFC-BINDING PROTEIN N-TERMINAL DOMAIN-CONTAINING PROTEIN"/>
    <property type="match status" value="1"/>
</dbReference>
<dbReference type="PROSITE" id="PS50093">
    <property type="entry name" value="PKD"/>
    <property type="match status" value="2"/>
</dbReference>
<evidence type="ECO:0000259" key="2">
    <source>
        <dbReference type="PROSITE" id="PS50093"/>
    </source>
</evidence>
<dbReference type="AlphaFoldDB" id="A0A3N0C275"/>
<comment type="caution">
    <text evidence="3">The sequence shown here is derived from an EMBL/GenBank/DDBJ whole genome shotgun (WGS) entry which is preliminary data.</text>
</comment>
<dbReference type="InterPro" id="IPR035986">
    <property type="entry name" value="PKD_dom_sf"/>
</dbReference>
<dbReference type="NCBIfam" id="TIGR04131">
    <property type="entry name" value="Bac_Flav_CTERM"/>
    <property type="match status" value="1"/>
</dbReference>
<protein>
    <submittedName>
        <fullName evidence="3">PKD domain-containing protein</fullName>
    </submittedName>
</protein>
<name>A0A3N0C275_9SPHI</name>
<feature type="domain" description="PKD" evidence="2">
    <location>
        <begin position="716"/>
        <end position="762"/>
    </location>
</feature>
<sequence length="1205" mass="131068">MHFDIQPNANYIPNKLIMMKTAFLVFIVFVFSFSLKSFGQSSSNKGKDFYLAYSAHVDNLTSRMTLILSADVQTNYTVSIGNTVVATGSIAANTSKQEIINPNAFNVYISSSEVKETDKAIHVVTDKSISLYAIISNNSRTGGSMILPTNTLGKDYYAFSYQNFGGNSGSNTVYSQFTVLATKDGTEVEITPTQTSRSGNRLANTKFTIQLNKGDIYQYQSISDLTGSYVSSVGDCKPIAFFSGNTWTAFCEDGNSRSPSGGDNLYQQIFPINSWGKNFVTAPFYNTLHGNTDAFKIIVSEDNTIINVNGSTSNANGLPLTNPYAKGSVITFFSTAPNIVSGSKPIALAHYQTSQTCNLSNPTATGMNASIPFPGDPEITLLNPVEQTLNDITVFSNIRSLGVPTSINKYFINVIIKTIDIVTFKLDGANFNSSFVNIPGSEYSYAVIDVTNLQAQHRLTSDGGFSAIAYGYGNVESYAYLAGANIQSFTFQTSNLANQSITSSCSNEPFKLKINLSAPASEILWNLGGAYTKNQTNLTPIETSIGGKIYYTYTYPDDIIITTPGDNTFTVNVTYLNATNCGLTEEIEGNFTVKEAPKTEFTLDEKVCLGIEFMPIDKSTLADNQITKWKWDFDGTIITDQNPKFAFNTEGPHSVTLSVGTQDGCWSDPLKKTIMVYPIPVSEFSISNTTTCINTSVSFEDLSKINKEIYADAKIASWEWDFGDGTPKSIEQNPTHQYLSTGTKSVTLRTTSDMGCSSTSTIKTITITDLPTADFTTPAVCFDDGVAIFKNTSKNVNGTTNGLTYEWNFGEIGSSTNTSSDIDGKHTYLTAGDYLVTLKITNENGCQVIQQKLFTVNGQVEKADFSIQNQTNLCSNKDVIINNSSSAFFGKITKIIIYKDFVDEPEVFETIIYPTSDDIHLVYLPFGGSATKDYTIKLVAYSGETCFKETSKIVTLKPSPILEFADIPAACQNDGSVIINQAKETSGIAGSGIYSGDGVDADGNFNPKSVSIGSHVITYTFTAINGCAEVISRTINVYESPTADMGATLYILAGGQVKLPAFVTGSGLTYNWSPSLGLDSANVLNPIASPEKDTDYELTATTRDGCTVKVIYKVIVLQALVPPNSFTPNGDGVNDVWNIKYLESYPNATIEVFNRNGNRVFFSNAYKVPFDGNYQNEPLPVGVYYYVINPRNGRKSITGPLTIIR</sequence>
<dbReference type="SMART" id="SM00089">
    <property type="entry name" value="PKD"/>
    <property type="match status" value="3"/>
</dbReference>
<dbReference type="Gene3D" id="2.60.40.10">
    <property type="entry name" value="Immunoglobulins"/>
    <property type="match status" value="3"/>
</dbReference>
<proteinExistence type="predicted"/>
<dbReference type="InterPro" id="IPR022409">
    <property type="entry name" value="PKD/Chitinase_dom"/>
</dbReference>
<keyword evidence="1" id="KW-1133">Transmembrane helix</keyword>
<evidence type="ECO:0000256" key="1">
    <source>
        <dbReference type="SAM" id="Phobius"/>
    </source>
</evidence>
<dbReference type="InterPro" id="IPR013783">
    <property type="entry name" value="Ig-like_fold"/>
</dbReference>
<dbReference type="Proteomes" id="UP000274046">
    <property type="component" value="Unassembled WGS sequence"/>
</dbReference>
<keyword evidence="1" id="KW-0472">Membrane</keyword>
<feature type="transmembrane region" description="Helical" evidence="1">
    <location>
        <begin position="21"/>
        <end position="39"/>
    </location>
</feature>
<organism evidence="3 4">
    <name type="scientific">Pedobacter jejuensis</name>
    <dbReference type="NCBI Taxonomy" id="1268550"/>
    <lineage>
        <taxon>Bacteria</taxon>
        <taxon>Pseudomonadati</taxon>
        <taxon>Bacteroidota</taxon>
        <taxon>Sphingobacteriia</taxon>
        <taxon>Sphingobacteriales</taxon>
        <taxon>Sphingobacteriaceae</taxon>
        <taxon>Pedobacter</taxon>
    </lineage>
</organism>
<reference evidence="3 4" key="1">
    <citation type="submission" date="2018-10" db="EMBL/GenBank/DDBJ databases">
        <title>Genome sequencing of Pedobacter jejuensis TNB23.</title>
        <authorList>
            <person name="Cho Y.-J."/>
            <person name="Cho A."/>
            <person name="Kim O.-S."/>
        </authorList>
    </citation>
    <scope>NUCLEOTIDE SEQUENCE [LARGE SCALE GENOMIC DNA]</scope>
    <source>
        <strain evidence="3 4">TNB23</strain>
    </source>
</reference>
<dbReference type="Pfam" id="PF17517">
    <property type="entry name" value="IgGFc_binding"/>
    <property type="match status" value="1"/>
</dbReference>
<evidence type="ECO:0000313" key="4">
    <source>
        <dbReference type="Proteomes" id="UP000274046"/>
    </source>
</evidence>
<dbReference type="InterPro" id="IPR026341">
    <property type="entry name" value="T9SS_type_B"/>
</dbReference>
<dbReference type="EMBL" id="RBEE01000002">
    <property type="protein sequence ID" value="RNL56526.1"/>
    <property type="molecule type" value="Genomic_DNA"/>
</dbReference>
<feature type="domain" description="PKD" evidence="2">
    <location>
        <begin position="797"/>
        <end position="845"/>
    </location>
</feature>
<evidence type="ECO:0000313" key="3">
    <source>
        <dbReference type="EMBL" id="RNL56526.1"/>
    </source>
</evidence>
<keyword evidence="1" id="KW-0812">Transmembrane</keyword>
<dbReference type="PANTHER" id="PTHR46534">
    <property type="entry name" value="IGGFC_BINDING DOMAIN-CONTAINING PROTEIN"/>
    <property type="match status" value="1"/>
</dbReference>
<dbReference type="CDD" id="cd00146">
    <property type="entry name" value="PKD"/>
    <property type="match status" value="2"/>
</dbReference>